<protein>
    <recommendedName>
        <fullName evidence="5">Flavin-containing monooxygenase</fullName>
        <ecNumber evidence="5">1.-.-.-</ecNumber>
    </recommendedName>
</protein>
<dbReference type="Pfam" id="PF00743">
    <property type="entry name" value="FMO-like"/>
    <property type="match status" value="2"/>
</dbReference>
<dbReference type="InterPro" id="IPR020946">
    <property type="entry name" value="Flavin_mOase-like"/>
</dbReference>
<dbReference type="Proteomes" id="UP001151699">
    <property type="component" value="Chromosome B"/>
</dbReference>
<evidence type="ECO:0000313" key="7">
    <source>
        <dbReference type="EMBL" id="KAJ6644049.1"/>
    </source>
</evidence>
<evidence type="ECO:0000313" key="8">
    <source>
        <dbReference type="Proteomes" id="UP001151699"/>
    </source>
</evidence>
<keyword evidence="8" id="KW-1185">Reference proteome</keyword>
<keyword evidence="2 5" id="KW-0285">Flavoprotein</keyword>
<dbReference type="PRINTS" id="PR00370">
    <property type="entry name" value="FMOXYGENASE"/>
</dbReference>
<reference evidence="7" key="1">
    <citation type="submission" date="2022-07" db="EMBL/GenBank/DDBJ databases">
        <authorList>
            <person name="Trinca V."/>
            <person name="Uliana J.V.C."/>
            <person name="Torres T.T."/>
            <person name="Ward R.J."/>
            <person name="Monesi N."/>
        </authorList>
    </citation>
    <scope>NUCLEOTIDE SEQUENCE</scope>
    <source>
        <strain evidence="7">HSMRA1968</strain>
        <tissue evidence="7">Whole embryos</tissue>
    </source>
</reference>
<dbReference type="GO" id="GO:0050661">
    <property type="term" value="F:NADP binding"/>
    <property type="evidence" value="ECO:0007669"/>
    <property type="project" value="InterPro"/>
</dbReference>
<keyword evidence="4 5" id="KW-0560">Oxidoreductase</keyword>
<keyword evidence="6" id="KW-0472">Membrane</keyword>
<dbReference type="InterPro" id="IPR051209">
    <property type="entry name" value="FAD-bind_Monooxygenase_sf"/>
</dbReference>
<dbReference type="PANTHER" id="PTHR42877:SF4">
    <property type="entry name" value="FAD_NAD(P)-BINDING DOMAIN-CONTAINING PROTEIN-RELATED"/>
    <property type="match status" value="1"/>
</dbReference>
<dbReference type="OrthoDB" id="66881at2759"/>
<comment type="similarity">
    <text evidence="1">Belongs to the FAD-binding monooxygenase family.</text>
</comment>
<keyword evidence="3 5" id="KW-0274">FAD</keyword>
<gene>
    <name evidence="7" type="ORF">Bhyg_09015</name>
</gene>
<feature type="transmembrane region" description="Helical" evidence="6">
    <location>
        <begin position="392"/>
        <end position="411"/>
    </location>
</feature>
<comment type="caution">
    <text evidence="7">The sequence shown here is derived from an EMBL/GenBank/DDBJ whole genome shotgun (WGS) entry which is preliminary data.</text>
</comment>
<dbReference type="Gene3D" id="3.50.50.60">
    <property type="entry name" value="FAD/NAD(P)-binding domain"/>
    <property type="match status" value="4"/>
</dbReference>
<dbReference type="SUPFAM" id="SSF51905">
    <property type="entry name" value="FAD/NAD(P)-binding domain"/>
    <property type="match status" value="3"/>
</dbReference>
<evidence type="ECO:0000256" key="3">
    <source>
        <dbReference type="ARBA" id="ARBA00022827"/>
    </source>
</evidence>
<evidence type="ECO:0000256" key="4">
    <source>
        <dbReference type="ARBA" id="ARBA00023002"/>
    </source>
</evidence>
<keyword evidence="5 7" id="KW-0503">Monooxygenase</keyword>
<feature type="transmembrane region" description="Helical" evidence="6">
    <location>
        <begin position="12"/>
        <end position="31"/>
    </location>
</feature>
<evidence type="ECO:0000256" key="2">
    <source>
        <dbReference type="ARBA" id="ARBA00022630"/>
    </source>
</evidence>
<dbReference type="GO" id="GO:0050660">
    <property type="term" value="F:flavin adenine dinucleotide binding"/>
    <property type="evidence" value="ECO:0007669"/>
    <property type="project" value="InterPro"/>
</dbReference>
<organism evidence="7 8">
    <name type="scientific">Pseudolycoriella hygida</name>
    <dbReference type="NCBI Taxonomy" id="35572"/>
    <lineage>
        <taxon>Eukaryota</taxon>
        <taxon>Metazoa</taxon>
        <taxon>Ecdysozoa</taxon>
        <taxon>Arthropoda</taxon>
        <taxon>Hexapoda</taxon>
        <taxon>Insecta</taxon>
        <taxon>Pterygota</taxon>
        <taxon>Neoptera</taxon>
        <taxon>Endopterygota</taxon>
        <taxon>Diptera</taxon>
        <taxon>Nematocera</taxon>
        <taxon>Sciaroidea</taxon>
        <taxon>Sciaridae</taxon>
        <taxon>Pseudolycoriella</taxon>
    </lineage>
</organism>
<dbReference type="EMBL" id="WJQU01000002">
    <property type="protein sequence ID" value="KAJ6644049.1"/>
    <property type="molecule type" value="Genomic_DNA"/>
</dbReference>
<keyword evidence="6" id="KW-1133">Transmembrane helix</keyword>
<dbReference type="PANTHER" id="PTHR42877">
    <property type="entry name" value="L-ORNITHINE N(5)-MONOOXYGENASE-RELATED"/>
    <property type="match status" value="1"/>
</dbReference>
<name>A0A9Q0N7J9_9DIPT</name>
<evidence type="ECO:0000256" key="1">
    <source>
        <dbReference type="ARBA" id="ARBA00010139"/>
    </source>
</evidence>
<comment type="similarity">
    <text evidence="5">Belongs to the FMO family.</text>
</comment>
<dbReference type="InterPro" id="IPR036188">
    <property type="entry name" value="FAD/NAD-bd_sf"/>
</dbReference>
<sequence length="641" mass="73464">MANKVTYSNGSTPMICIIGAGFSGLCAAIKLKTELGLKSFVIFEGNDDVGGTWYSNTYPGCACDVASHMYSFSFELNPDWSKNYSPQPEILSYLKRVAQKYELYSKIKFQTHVKSTTWDDSIRKWKVVFQNKITNEDEEKLYDIVVCGTGALRVPNIPEQFKPFKGPSCHSAEWDHSLDLKDKIVGIVGSGTSAVQIIPSIAPDVKELHVFQRRPAWVISRRQFAFPQLVKTLFALLPFFMTLYRYFIYFTVTNRSLKELKKQIPDNEDLRNDLTPQFKFGCKRMLLTNDYYPTLNQSKTTVHTVCGTGALRVPNIPEQFKPFKGPSCHSAEWDHSLDLKDKIVGIVGSGTSAVQIIPSIAPDVKELHVFQRRPAWVISRRQFAFPQLVKTLFALLPFFMTLYRYFIYFTVTNRSLKELKKQIPDNEDLRNDLTPQFKFGCKRMLLTNDYYPTLNQSKTTVHTSKITKVNDHSITMENGVTQKLEVLILATGYLVQDYFAPLQITGKDSVNVLQQWKKSEPKLYYGIMGSETPNNFLLLGPNTALGHHSVVFMIECQVDFMINVVREMIKRDAKCVTVKEDAEEQYMRKMKEQMTKTVWGTEKCGSWYANEAGVITALWPKNCTSYWRETKSTDFSDFIFE</sequence>
<dbReference type="InterPro" id="IPR000960">
    <property type="entry name" value="Flavin_mOase"/>
</dbReference>
<feature type="transmembrane region" description="Helical" evidence="6">
    <location>
        <begin position="229"/>
        <end position="248"/>
    </location>
</feature>
<accession>A0A9Q0N7J9</accession>
<evidence type="ECO:0000256" key="5">
    <source>
        <dbReference type="RuleBase" id="RU361177"/>
    </source>
</evidence>
<dbReference type="EC" id="1.-.-.-" evidence="5"/>
<comment type="cofactor">
    <cofactor evidence="5">
        <name>FAD</name>
        <dbReference type="ChEBI" id="CHEBI:57692"/>
    </cofactor>
</comment>
<keyword evidence="6" id="KW-0812">Transmembrane</keyword>
<dbReference type="AlphaFoldDB" id="A0A9Q0N7J9"/>
<evidence type="ECO:0000256" key="6">
    <source>
        <dbReference type="SAM" id="Phobius"/>
    </source>
</evidence>
<proteinExistence type="inferred from homology"/>
<dbReference type="GO" id="GO:0004499">
    <property type="term" value="F:N,N-dimethylaniline monooxygenase activity"/>
    <property type="evidence" value="ECO:0007669"/>
    <property type="project" value="InterPro"/>
</dbReference>